<dbReference type="EMBL" id="BAAAFO010000004">
    <property type="protein sequence ID" value="GAA0260263.1"/>
    <property type="molecule type" value="Genomic_DNA"/>
</dbReference>
<evidence type="ECO:0000313" key="1">
    <source>
        <dbReference type="EMBL" id="GAA0260263.1"/>
    </source>
</evidence>
<reference evidence="2" key="1">
    <citation type="journal article" date="2019" name="Int. J. Syst. Evol. Microbiol.">
        <title>The Global Catalogue of Microorganisms (GCM) 10K type strain sequencing project: providing services to taxonomists for standard genome sequencing and annotation.</title>
        <authorList>
            <consortium name="The Broad Institute Genomics Platform"/>
            <consortium name="The Broad Institute Genome Sequencing Center for Infectious Disease"/>
            <person name="Wu L."/>
            <person name="Ma J."/>
        </authorList>
    </citation>
    <scope>NUCLEOTIDE SEQUENCE [LARGE SCALE GENOMIC DNA]</scope>
    <source>
        <strain evidence="2">JCM 16242</strain>
    </source>
</reference>
<gene>
    <name evidence="1" type="ORF">GCM10009126_27110</name>
</gene>
<organism evidence="1 2">
    <name type="scientific">Rhodanobacter caeni</name>
    <dbReference type="NCBI Taxonomy" id="657654"/>
    <lineage>
        <taxon>Bacteria</taxon>
        <taxon>Pseudomonadati</taxon>
        <taxon>Pseudomonadota</taxon>
        <taxon>Gammaproteobacteria</taxon>
        <taxon>Lysobacterales</taxon>
        <taxon>Rhodanobacteraceae</taxon>
        <taxon>Rhodanobacter</taxon>
    </lineage>
</organism>
<proteinExistence type="predicted"/>
<dbReference type="RefSeq" id="WP_343883322.1">
    <property type="nucleotide sequence ID" value="NZ_BAAAFO010000004.1"/>
</dbReference>
<name>A0ABP3EED6_9GAMM</name>
<evidence type="ECO:0000313" key="2">
    <source>
        <dbReference type="Proteomes" id="UP001500657"/>
    </source>
</evidence>
<protein>
    <submittedName>
        <fullName evidence="1">Uncharacterized protein</fullName>
    </submittedName>
</protein>
<keyword evidence="2" id="KW-1185">Reference proteome</keyword>
<accession>A0ABP3EED6</accession>
<sequence>MNLKWFHDTDENGREVVAASSVCHDDGSHFGYCFVEVDGEWRNDTDQELFVGPEPKTFPALDSAKAWASEMEKGWIATAA</sequence>
<dbReference type="Proteomes" id="UP001500657">
    <property type="component" value="Unassembled WGS sequence"/>
</dbReference>
<comment type="caution">
    <text evidence="1">The sequence shown here is derived from an EMBL/GenBank/DDBJ whole genome shotgun (WGS) entry which is preliminary data.</text>
</comment>